<keyword evidence="3" id="KW-1185">Reference proteome</keyword>
<gene>
    <name evidence="2" type="ORF">UC8_25240</name>
</gene>
<dbReference type="Proteomes" id="UP000325286">
    <property type="component" value="Chromosome"/>
</dbReference>
<feature type="transmembrane region" description="Helical" evidence="1">
    <location>
        <begin position="298"/>
        <end position="319"/>
    </location>
</feature>
<feature type="transmembrane region" description="Helical" evidence="1">
    <location>
        <begin position="73"/>
        <end position="94"/>
    </location>
</feature>
<proteinExistence type="predicted"/>
<keyword evidence="1" id="KW-0812">Transmembrane</keyword>
<keyword evidence="1" id="KW-1133">Transmembrane helix</keyword>
<feature type="transmembrane region" description="Helical" evidence="1">
    <location>
        <begin position="34"/>
        <end position="61"/>
    </location>
</feature>
<feature type="transmembrane region" description="Helical" evidence="1">
    <location>
        <begin position="339"/>
        <end position="360"/>
    </location>
</feature>
<dbReference type="EMBL" id="CP042914">
    <property type="protein sequence ID" value="QEG40510.1"/>
    <property type="molecule type" value="Genomic_DNA"/>
</dbReference>
<evidence type="ECO:0000256" key="1">
    <source>
        <dbReference type="SAM" id="Phobius"/>
    </source>
</evidence>
<reference evidence="2 3" key="1">
    <citation type="submission" date="2019-08" db="EMBL/GenBank/DDBJ databases">
        <title>Deep-cultivation of Planctomycetes and their phenomic and genomic characterization uncovers novel biology.</title>
        <authorList>
            <person name="Wiegand S."/>
            <person name="Jogler M."/>
            <person name="Boedeker C."/>
            <person name="Pinto D."/>
            <person name="Vollmers J."/>
            <person name="Rivas-Marin E."/>
            <person name="Kohn T."/>
            <person name="Peeters S.H."/>
            <person name="Heuer A."/>
            <person name="Rast P."/>
            <person name="Oberbeckmann S."/>
            <person name="Bunk B."/>
            <person name="Jeske O."/>
            <person name="Meyerdierks A."/>
            <person name="Storesund J.E."/>
            <person name="Kallscheuer N."/>
            <person name="Luecker S."/>
            <person name="Lage O.M."/>
            <person name="Pohl T."/>
            <person name="Merkel B.J."/>
            <person name="Hornburger P."/>
            <person name="Mueller R.-W."/>
            <person name="Bruemmer F."/>
            <person name="Labrenz M."/>
            <person name="Spormann A.M."/>
            <person name="Op den Camp H."/>
            <person name="Overmann J."/>
            <person name="Amann R."/>
            <person name="Jetten M.S.M."/>
            <person name="Mascher T."/>
            <person name="Medema M.H."/>
            <person name="Devos D.P."/>
            <person name="Kaster A.-K."/>
            <person name="Ovreas L."/>
            <person name="Rohde M."/>
            <person name="Galperin M.Y."/>
            <person name="Jogler C."/>
        </authorList>
    </citation>
    <scope>NUCLEOTIDE SEQUENCE [LARGE SCALE GENOMIC DNA]</scope>
    <source>
        <strain evidence="2 3">UC8</strain>
    </source>
</reference>
<dbReference type="AlphaFoldDB" id="A0A5B9QS31"/>
<dbReference type="RefSeq" id="WP_068130476.1">
    <property type="nucleotide sequence ID" value="NZ_CP042914.1"/>
</dbReference>
<name>A0A5B9QS31_9BACT</name>
<accession>A0A5B9QS31</accession>
<feature type="transmembrane region" description="Helical" evidence="1">
    <location>
        <begin position="372"/>
        <end position="390"/>
    </location>
</feature>
<dbReference type="OrthoDB" id="264591at2"/>
<feature type="transmembrane region" description="Helical" evidence="1">
    <location>
        <begin position="498"/>
        <end position="518"/>
    </location>
</feature>
<organism evidence="2 3">
    <name type="scientific">Roseimaritima ulvae</name>
    <dbReference type="NCBI Taxonomy" id="980254"/>
    <lineage>
        <taxon>Bacteria</taxon>
        <taxon>Pseudomonadati</taxon>
        <taxon>Planctomycetota</taxon>
        <taxon>Planctomycetia</taxon>
        <taxon>Pirellulales</taxon>
        <taxon>Pirellulaceae</taxon>
        <taxon>Roseimaritima</taxon>
    </lineage>
</organism>
<evidence type="ECO:0000313" key="3">
    <source>
        <dbReference type="Proteomes" id="UP000325286"/>
    </source>
</evidence>
<evidence type="ECO:0008006" key="4">
    <source>
        <dbReference type="Google" id="ProtNLM"/>
    </source>
</evidence>
<feature type="transmembrane region" description="Helical" evidence="1">
    <location>
        <begin position="474"/>
        <end position="492"/>
    </location>
</feature>
<feature type="transmembrane region" description="Helical" evidence="1">
    <location>
        <begin position="565"/>
        <end position="584"/>
    </location>
</feature>
<protein>
    <recommendedName>
        <fullName evidence="4">ABC-2 family transporter protein</fullName>
    </recommendedName>
</protein>
<feature type="transmembrane region" description="Helical" evidence="1">
    <location>
        <begin position="106"/>
        <end position="126"/>
    </location>
</feature>
<dbReference type="KEGG" id="rul:UC8_25240"/>
<sequence length="590" mass="63470">MLDGMLVSRADSALTVGMVPLEIMQWLPVWITPFWVIAVGLTAGLLIVAGVYALLAALSYVPAIGNLADNRPLATGVAAAIAAVVTLGLCWQFVPQVQPAKYKLHLVLPMLVVGIIVGWGVVYGAWSRTRREFFQILQEGPMPYLLGTAVVMSLIGFAGTTIVEDTDSILTSVKQVNLLDDGTQVIRVTVPGIDADVQANQAPFVKIQDLDYDTARLTELRIVSDKFVRLADAGDPDEFQMIPVVLQPSEEIAHRAGDMTASPVPADSDSVYIQNTETDDATVEFTFMRRPQVQQASTIPYTAIGLALLLIGFITFRQAAPRIAAVAMSTAKSEMAQPLYLVLTAVGIAAIIVMTVVPFYTMGDDIKIMKDCCITLIMVTALIQFVWSAGSTVSEEIEGRTALTVLSKPINRRGFLLGKYTGILITVLVMFVLMSAVLSLTVSYKVLYDAREASTEQPGWTTAHGEVLSTLPPLALYFMETMAIGAIAVALATRLPLLANFICCFTIYVIGNLTAPLVRSSAGENALVGFVGKLIAVVVPNLNSFSGQSAIDAGLPIPPIYLAGAFNYLACFCVMILMLALLMFEDRDLA</sequence>
<keyword evidence="1" id="KW-0472">Membrane</keyword>
<dbReference type="PANTHER" id="PTHR43471:SF10">
    <property type="entry name" value="SLL1107 PROTEIN"/>
    <property type="match status" value="1"/>
</dbReference>
<evidence type="ECO:0000313" key="2">
    <source>
        <dbReference type="EMBL" id="QEG40510.1"/>
    </source>
</evidence>
<feature type="transmembrane region" description="Helical" evidence="1">
    <location>
        <begin position="420"/>
        <end position="442"/>
    </location>
</feature>
<dbReference type="PANTHER" id="PTHR43471">
    <property type="entry name" value="ABC TRANSPORTER PERMEASE"/>
    <property type="match status" value="1"/>
</dbReference>